<evidence type="ECO:0000313" key="2">
    <source>
        <dbReference type="EMBL" id="MFC5061563.1"/>
    </source>
</evidence>
<feature type="transmembrane region" description="Helical" evidence="1">
    <location>
        <begin position="103"/>
        <end position="123"/>
    </location>
</feature>
<evidence type="ECO:0000313" key="3">
    <source>
        <dbReference type="Proteomes" id="UP001595947"/>
    </source>
</evidence>
<proteinExistence type="predicted"/>
<feature type="transmembrane region" description="Helical" evidence="1">
    <location>
        <begin position="165"/>
        <end position="188"/>
    </location>
</feature>
<organism evidence="2 3">
    <name type="scientific">Actinomycetospora atypica</name>
    <dbReference type="NCBI Taxonomy" id="1290095"/>
    <lineage>
        <taxon>Bacteria</taxon>
        <taxon>Bacillati</taxon>
        <taxon>Actinomycetota</taxon>
        <taxon>Actinomycetes</taxon>
        <taxon>Pseudonocardiales</taxon>
        <taxon>Pseudonocardiaceae</taxon>
        <taxon>Actinomycetospora</taxon>
    </lineage>
</organism>
<feature type="transmembrane region" description="Helical" evidence="1">
    <location>
        <begin position="482"/>
        <end position="505"/>
    </location>
</feature>
<feature type="transmembrane region" description="Helical" evidence="1">
    <location>
        <begin position="411"/>
        <end position="434"/>
    </location>
</feature>
<reference evidence="3" key="1">
    <citation type="journal article" date="2019" name="Int. J. Syst. Evol. Microbiol.">
        <title>The Global Catalogue of Microorganisms (GCM) 10K type strain sequencing project: providing services to taxonomists for standard genome sequencing and annotation.</title>
        <authorList>
            <consortium name="The Broad Institute Genomics Platform"/>
            <consortium name="The Broad Institute Genome Sequencing Center for Infectious Disease"/>
            <person name="Wu L."/>
            <person name="Ma J."/>
        </authorList>
    </citation>
    <scope>NUCLEOTIDE SEQUENCE [LARGE SCALE GENOMIC DNA]</scope>
    <source>
        <strain evidence="3">CGMCC 4.7093</strain>
    </source>
</reference>
<feature type="transmembrane region" description="Helical" evidence="1">
    <location>
        <begin position="378"/>
        <end position="399"/>
    </location>
</feature>
<dbReference type="EMBL" id="JBHSIV010000004">
    <property type="protein sequence ID" value="MFC5061563.1"/>
    <property type="molecule type" value="Genomic_DNA"/>
</dbReference>
<feature type="transmembrane region" description="Helical" evidence="1">
    <location>
        <begin position="32"/>
        <end position="50"/>
    </location>
</feature>
<keyword evidence="1" id="KW-0812">Transmembrane</keyword>
<evidence type="ECO:0000256" key="1">
    <source>
        <dbReference type="SAM" id="Phobius"/>
    </source>
</evidence>
<feature type="transmembrane region" description="Helical" evidence="1">
    <location>
        <begin position="130"/>
        <end position="153"/>
    </location>
</feature>
<sequence>MLDAWRRWWRLCFRGQDPGCPNQPKPHTTRSVAVLMSTVGVAIGLLLALLEIDRLIASIPDQSARVASLGEVTGPMALSVADRWARWAPNPDVPVSVAELARIYASIDFVFIVAYAFGFFLLLRRGWLSRVAVVALTVVVTADLVENAILLWVLDPDLSDTSGLVRYAIATSATVKWVALLSAVVAIVRNERTRAVLARAARLAGTGLRWQRVTAVALALLAVLSLVPLGDLFDQLPDVQRQWLDSLPGLARQLGAAALSTALFTVAAFYVGRRRSERAHKFYVSHEELDESPLVGWLVVLALFGAVGGSVLVAVGGDGRWIDHRQIWTFLSVVLGAVVVSVFFRCLGPRTQKWAPRVDISAEEDDGRAQAVRWTGDVLAIATLVIGCLSLVRSMTVVLVLPPTAEGRSGWATGLVVGAAAVLVVVPFVSFKLIERVQGAAVLDVTEYRPRSGRVVDTAVGLVAVVVALAFALFPICLGGLIGVTATTGILLAAWIVVLGLLVVHTQYHQPLEFFRFFRLQATPVLTLLVAIGIANAWAGGDRDLHALRLTGGTGTERVPPQVLLEDWARRSVPCDRLAADLKVRPMVLVAAAGGGIRASYWTENALRSLRIDPLRAIEADCAANAPVVSSGVSGGSVGLTLSRGHAAEPEDASTGLSQPDALAAATAGLLDADAVGNLTGLRVPSYAPDGTWDWRDRAALMEQVWERAAPDLLQTYPDGIGAPTGALVLNSTDAISGCRVLVSQVAWPGTTGTGCDDTSPRIGASVDLGTLLACRTDRPRWSTAAMLSARFPFVTPAGRTTSCPEQGKAPRALQLVDGGYAEGSGLGTLADIAPTVMTIVQRHNAAVLGGTLPGRLAGAPNSVIVPVVVFLDNHFGGDVLAEAPTAAVEAIVPLEGRSALDVQAGQQAWLQRLAIAVANPCDATEDERCRRAIAAVHASSGGVVTVAPSTQPAVAAPLGWVLSNDSRHYLDYALPAFDATRPDEARRGLSFLQSLLRNQP</sequence>
<keyword evidence="1" id="KW-1133">Transmembrane helix</keyword>
<feature type="transmembrane region" description="Helical" evidence="1">
    <location>
        <begin position="250"/>
        <end position="272"/>
    </location>
</feature>
<comment type="caution">
    <text evidence="2">The sequence shown here is derived from an EMBL/GenBank/DDBJ whole genome shotgun (WGS) entry which is preliminary data.</text>
</comment>
<protein>
    <recommendedName>
        <fullName evidence="4">PNPLA domain-containing protein</fullName>
    </recommendedName>
</protein>
<keyword evidence="3" id="KW-1185">Reference proteome</keyword>
<keyword evidence="1" id="KW-0472">Membrane</keyword>
<dbReference type="Proteomes" id="UP001595947">
    <property type="component" value="Unassembled WGS sequence"/>
</dbReference>
<feature type="transmembrane region" description="Helical" evidence="1">
    <location>
        <begin position="517"/>
        <end position="539"/>
    </location>
</feature>
<accession>A0ABV9YJJ0</accession>
<feature type="transmembrane region" description="Helical" evidence="1">
    <location>
        <begin position="455"/>
        <end position="476"/>
    </location>
</feature>
<feature type="transmembrane region" description="Helical" evidence="1">
    <location>
        <begin position="209"/>
        <end position="230"/>
    </location>
</feature>
<feature type="transmembrane region" description="Helical" evidence="1">
    <location>
        <begin position="327"/>
        <end position="347"/>
    </location>
</feature>
<name>A0ABV9YJJ0_9PSEU</name>
<feature type="transmembrane region" description="Helical" evidence="1">
    <location>
        <begin position="293"/>
        <end position="315"/>
    </location>
</feature>
<dbReference type="RefSeq" id="WP_378034917.1">
    <property type="nucleotide sequence ID" value="NZ_JBHSIV010000004.1"/>
</dbReference>
<gene>
    <name evidence="2" type="ORF">ACFPBZ_05050</name>
</gene>
<evidence type="ECO:0008006" key="4">
    <source>
        <dbReference type="Google" id="ProtNLM"/>
    </source>
</evidence>